<protein>
    <submittedName>
        <fullName evidence="2">Uncharacterized protein</fullName>
    </submittedName>
</protein>
<evidence type="ECO:0000313" key="3">
    <source>
        <dbReference type="Proteomes" id="UP000283269"/>
    </source>
</evidence>
<accession>A0A409XQV8</accession>
<dbReference type="InParanoid" id="A0A409XQV8"/>
<reference evidence="2 3" key="1">
    <citation type="journal article" date="2018" name="Evol. Lett.">
        <title>Horizontal gene cluster transfer increased hallucinogenic mushroom diversity.</title>
        <authorList>
            <person name="Reynolds H.T."/>
            <person name="Vijayakumar V."/>
            <person name="Gluck-Thaler E."/>
            <person name="Korotkin H.B."/>
            <person name="Matheny P.B."/>
            <person name="Slot J.C."/>
        </authorList>
    </citation>
    <scope>NUCLEOTIDE SEQUENCE [LARGE SCALE GENOMIC DNA]</scope>
    <source>
        <strain evidence="2 3">2631</strain>
    </source>
</reference>
<sequence>MPAHMELGSVCSSDSSANCKKDAGRSMRSGLRTSFNSRLLFKLLSFTIYPQPRLIFKLPTPHTERDGTLELTGFEAQIQIQLLTPPINPLP</sequence>
<keyword evidence="3" id="KW-1185">Reference proteome</keyword>
<feature type="region of interest" description="Disordered" evidence="1">
    <location>
        <begin position="1"/>
        <end position="24"/>
    </location>
</feature>
<name>A0A409XQV8_PSICY</name>
<proteinExistence type="predicted"/>
<comment type="caution">
    <text evidence="2">The sequence shown here is derived from an EMBL/GenBank/DDBJ whole genome shotgun (WGS) entry which is preliminary data.</text>
</comment>
<dbReference type="AlphaFoldDB" id="A0A409XQV8"/>
<organism evidence="2 3">
    <name type="scientific">Psilocybe cyanescens</name>
    <dbReference type="NCBI Taxonomy" id="93625"/>
    <lineage>
        <taxon>Eukaryota</taxon>
        <taxon>Fungi</taxon>
        <taxon>Dikarya</taxon>
        <taxon>Basidiomycota</taxon>
        <taxon>Agaricomycotina</taxon>
        <taxon>Agaricomycetes</taxon>
        <taxon>Agaricomycetidae</taxon>
        <taxon>Agaricales</taxon>
        <taxon>Agaricineae</taxon>
        <taxon>Strophariaceae</taxon>
        <taxon>Psilocybe</taxon>
    </lineage>
</organism>
<evidence type="ECO:0000313" key="2">
    <source>
        <dbReference type="EMBL" id="PPQ93108.1"/>
    </source>
</evidence>
<dbReference type="EMBL" id="NHYD01000854">
    <property type="protein sequence ID" value="PPQ93108.1"/>
    <property type="molecule type" value="Genomic_DNA"/>
</dbReference>
<gene>
    <name evidence="2" type="ORF">CVT25_003088</name>
</gene>
<dbReference type="Proteomes" id="UP000283269">
    <property type="component" value="Unassembled WGS sequence"/>
</dbReference>
<evidence type="ECO:0000256" key="1">
    <source>
        <dbReference type="SAM" id="MobiDB-lite"/>
    </source>
</evidence>